<evidence type="ECO:0000256" key="2">
    <source>
        <dbReference type="ARBA" id="ARBA00006920"/>
    </source>
</evidence>
<evidence type="ECO:0000256" key="10">
    <source>
        <dbReference type="ARBA" id="ARBA00023136"/>
    </source>
</evidence>
<accession>A0A6H2C4R7</accession>
<sequence length="229" mass="26799">MNEDKNNNSDQKEPIVHLQRIADIIFALAMAECFLALDFPENLQQPTDSEIVAFLLAQIKPLTSYAIAFVIVGFYWLEHIKQFKYYKQADTIHISLYLLYLMGIFLIPYSDTLVIYFPENALVKICFSVNTAFIGLISFINWNYATYKHRLIADDLNSEIIISTRWKILIEPIFSLLTIGVAIIDQGWWEYVWFLLPIPYLWTEKIFSKGAVKNNQQADNNYEKYQDKE</sequence>
<organism evidence="14 15">
    <name type="scientific">Dolichospermum flos-aquae CCAP 1403/13F</name>
    <dbReference type="NCBI Taxonomy" id="315271"/>
    <lineage>
        <taxon>Bacteria</taxon>
        <taxon>Bacillati</taxon>
        <taxon>Cyanobacteriota</taxon>
        <taxon>Cyanophyceae</taxon>
        <taxon>Nostocales</taxon>
        <taxon>Aphanizomenonaceae</taxon>
        <taxon>Dolichospermum</taxon>
    </lineage>
</organism>
<dbReference type="GO" id="GO:0015252">
    <property type="term" value="F:proton channel activity"/>
    <property type="evidence" value="ECO:0007669"/>
    <property type="project" value="InterPro"/>
</dbReference>
<evidence type="ECO:0000256" key="12">
    <source>
        <dbReference type="ARBA" id="ARBA00034430"/>
    </source>
</evidence>
<dbReference type="GO" id="GO:0016020">
    <property type="term" value="C:membrane"/>
    <property type="evidence" value="ECO:0007669"/>
    <property type="project" value="UniProtKB-SubCell"/>
</dbReference>
<evidence type="ECO:0000256" key="11">
    <source>
        <dbReference type="ARBA" id="ARBA00023303"/>
    </source>
</evidence>
<dbReference type="PANTHER" id="PTHR31462:SF5">
    <property type="entry name" value="ENDOSOMAL_LYSOSOMAL PROTON CHANNEL TMEM175"/>
    <property type="match status" value="1"/>
</dbReference>
<keyword evidence="7" id="KW-0630">Potassium</keyword>
<keyword evidence="8 13" id="KW-1133">Transmembrane helix</keyword>
<dbReference type="Pfam" id="PF06736">
    <property type="entry name" value="TMEM175"/>
    <property type="match status" value="1"/>
</dbReference>
<dbReference type="InterPro" id="IPR010617">
    <property type="entry name" value="TMEM175-like"/>
</dbReference>
<evidence type="ECO:0000256" key="9">
    <source>
        <dbReference type="ARBA" id="ARBA00023065"/>
    </source>
</evidence>
<dbReference type="GO" id="GO:0005267">
    <property type="term" value="F:potassium channel activity"/>
    <property type="evidence" value="ECO:0007669"/>
    <property type="project" value="UniProtKB-KW"/>
</dbReference>
<evidence type="ECO:0000256" key="8">
    <source>
        <dbReference type="ARBA" id="ARBA00022989"/>
    </source>
</evidence>
<evidence type="ECO:0000256" key="3">
    <source>
        <dbReference type="ARBA" id="ARBA00022448"/>
    </source>
</evidence>
<evidence type="ECO:0000256" key="5">
    <source>
        <dbReference type="ARBA" id="ARBA00022692"/>
    </source>
</evidence>
<evidence type="ECO:0000313" key="15">
    <source>
        <dbReference type="Proteomes" id="UP000502433"/>
    </source>
</evidence>
<evidence type="ECO:0000256" key="6">
    <source>
        <dbReference type="ARBA" id="ARBA00022826"/>
    </source>
</evidence>
<evidence type="ECO:0000256" key="7">
    <source>
        <dbReference type="ARBA" id="ARBA00022958"/>
    </source>
</evidence>
<evidence type="ECO:0000256" key="13">
    <source>
        <dbReference type="SAM" id="Phobius"/>
    </source>
</evidence>
<dbReference type="RefSeq" id="WP_168696694.1">
    <property type="nucleotide sequence ID" value="NZ_CP051206.1"/>
</dbReference>
<gene>
    <name evidence="14" type="ORF">HGD76_19025</name>
</gene>
<comment type="subcellular location">
    <subcellularLocation>
        <location evidence="1">Membrane</location>
        <topology evidence="1">Multi-pass membrane protein</topology>
    </subcellularLocation>
</comment>
<dbReference type="KEGG" id="dfs:HGD76_19025"/>
<keyword evidence="9" id="KW-0406">Ion transport</keyword>
<proteinExistence type="inferred from homology"/>
<evidence type="ECO:0000256" key="1">
    <source>
        <dbReference type="ARBA" id="ARBA00004141"/>
    </source>
</evidence>
<feature type="transmembrane region" description="Helical" evidence="13">
    <location>
        <begin position="89"/>
        <end position="109"/>
    </location>
</feature>
<dbReference type="AlphaFoldDB" id="A0A6H2C4R7"/>
<dbReference type="Proteomes" id="UP000502433">
    <property type="component" value="Chromosome"/>
</dbReference>
<evidence type="ECO:0000313" key="14">
    <source>
        <dbReference type="EMBL" id="QJB45949.1"/>
    </source>
</evidence>
<keyword evidence="3" id="KW-0813">Transport</keyword>
<comment type="catalytic activity">
    <reaction evidence="12">
        <text>K(+)(in) = K(+)(out)</text>
        <dbReference type="Rhea" id="RHEA:29463"/>
        <dbReference type="ChEBI" id="CHEBI:29103"/>
    </reaction>
</comment>
<dbReference type="EMBL" id="CP051206">
    <property type="protein sequence ID" value="QJB45949.1"/>
    <property type="molecule type" value="Genomic_DNA"/>
</dbReference>
<protein>
    <submittedName>
        <fullName evidence="14">DUF1211 domain-containing protein</fullName>
    </submittedName>
</protein>
<name>A0A6H2C4R7_DOLFA</name>
<evidence type="ECO:0000256" key="4">
    <source>
        <dbReference type="ARBA" id="ARBA00022538"/>
    </source>
</evidence>
<feature type="transmembrane region" description="Helical" evidence="13">
    <location>
        <begin position="121"/>
        <end position="142"/>
    </location>
</feature>
<keyword evidence="4" id="KW-0633">Potassium transport</keyword>
<keyword evidence="5 13" id="KW-0812">Transmembrane</keyword>
<comment type="similarity">
    <text evidence="2">Belongs to the TMEM175 family.</text>
</comment>
<keyword evidence="11" id="KW-0407">Ion channel</keyword>
<reference evidence="14 15" key="1">
    <citation type="submission" date="2020-04" db="EMBL/GenBank/DDBJ databases">
        <title>Genome-Wide Identification of 5-Methylcytosine Sites in Bacterial Genomes By High-Throughput Sequencing of MspJI Restriction Fragments.</title>
        <authorList>
            <person name="Wu V."/>
        </authorList>
    </citation>
    <scope>NUCLEOTIDE SEQUENCE [LARGE SCALE GENOMIC DNA]</scope>
    <source>
        <strain evidence="14 15">CCAP 1403/13f</strain>
    </source>
</reference>
<feature type="transmembrane region" description="Helical" evidence="13">
    <location>
        <begin position="51"/>
        <end position="77"/>
    </location>
</feature>
<keyword evidence="6" id="KW-0631">Potassium channel</keyword>
<dbReference type="PANTHER" id="PTHR31462">
    <property type="entry name" value="ENDOSOMAL/LYSOSOMAL POTASSIUM CHANNEL TMEM175"/>
    <property type="match status" value="1"/>
</dbReference>
<reference evidence="14 15" key="2">
    <citation type="submission" date="2020-04" db="EMBL/GenBank/DDBJ databases">
        <authorList>
            <person name="Fomenkov A."/>
            <person name="Anton B.P."/>
            <person name="Roberts R.J."/>
        </authorList>
    </citation>
    <scope>NUCLEOTIDE SEQUENCE [LARGE SCALE GENOMIC DNA]</scope>
    <source>
        <strain evidence="14 15">CCAP 1403/13f</strain>
    </source>
</reference>
<keyword evidence="10 13" id="KW-0472">Membrane</keyword>
<feature type="transmembrane region" description="Helical" evidence="13">
    <location>
        <begin position="21"/>
        <end position="39"/>
    </location>
</feature>